<feature type="region of interest" description="Disordered" evidence="10">
    <location>
        <begin position="291"/>
        <end position="320"/>
    </location>
</feature>
<feature type="active site" evidence="7">
    <location>
        <position position="135"/>
    </location>
</feature>
<dbReference type="PANTHER" id="PTHR21581:SF6">
    <property type="entry name" value="TRAFFICKING PROTEIN PARTICLE COMPLEX SUBUNIT 12"/>
    <property type="match status" value="1"/>
</dbReference>
<evidence type="ECO:0000256" key="4">
    <source>
        <dbReference type="ARBA" id="ARBA00022960"/>
    </source>
</evidence>
<organism evidence="13 14">
    <name type="scientific">Plantimonas leprariae</name>
    <dbReference type="NCBI Taxonomy" id="2615207"/>
    <lineage>
        <taxon>Bacteria</taxon>
        <taxon>Pseudomonadati</taxon>
        <taxon>Pseudomonadota</taxon>
        <taxon>Alphaproteobacteria</taxon>
        <taxon>Hyphomicrobiales</taxon>
        <taxon>Aurantimonadaceae</taxon>
        <taxon>Plantimonas</taxon>
    </lineage>
</organism>
<evidence type="ECO:0000256" key="3">
    <source>
        <dbReference type="ARBA" id="ARBA00022801"/>
    </source>
</evidence>
<feature type="domain" description="SPOR" evidence="12">
    <location>
        <begin position="420"/>
        <end position="504"/>
    </location>
</feature>
<evidence type="ECO:0000256" key="10">
    <source>
        <dbReference type="SAM" id="MobiDB-lite"/>
    </source>
</evidence>
<dbReference type="PANTHER" id="PTHR21581">
    <property type="entry name" value="D-ALANYL-D-ALANINE CARBOXYPEPTIDASE"/>
    <property type="match status" value="1"/>
</dbReference>
<protein>
    <submittedName>
        <fullName evidence="13">D-alanyl-D-alanine carboxypeptidase</fullName>
    </submittedName>
</protein>
<dbReference type="InterPro" id="IPR018044">
    <property type="entry name" value="Peptidase_S11"/>
</dbReference>
<name>A0A7V7PKU9_9HYPH</name>
<dbReference type="GO" id="GO:0071555">
    <property type="term" value="P:cell wall organization"/>
    <property type="evidence" value="ECO:0007669"/>
    <property type="project" value="UniProtKB-KW"/>
</dbReference>
<keyword evidence="11" id="KW-0812">Transmembrane</keyword>
<keyword evidence="13" id="KW-0121">Carboxypeptidase</keyword>
<dbReference type="PRINTS" id="PR00725">
    <property type="entry name" value="DADACBPTASE1"/>
</dbReference>
<dbReference type="SUPFAM" id="SSF110997">
    <property type="entry name" value="Sporulation related repeat"/>
    <property type="match status" value="1"/>
</dbReference>
<keyword evidence="14" id="KW-1185">Reference proteome</keyword>
<dbReference type="InterPro" id="IPR012338">
    <property type="entry name" value="Beta-lactam/transpept-like"/>
</dbReference>
<keyword evidence="11" id="KW-1133">Transmembrane helix</keyword>
<dbReference type="GO" id="GO:0009002">
    <property type="term" value="F:serine-type D-Ala-D-Ala carboxypeptidase activity"/>
    <property type="evidence" value="ECO:0007669"/>
    <property type="project" value="InterPro"/>
</dbReference>
<dbReference type="Gene3D" id="3.40.710.10">
    <property type="entry name" value="DD-peptidase/beta-lactamase superfamily"/>
    <property type="match status" value="1"/>
</dbReference>
<dbReference type="Pfam" id="PF05036">
    <property type="entry name" value="SPOR"/>
    <property type="match status" value="1"/>
</dbReference>
<feature type="transmembrane region" description="Helical" evidence="11">
    <location>
        <begin position="21"/>
        <end position="40"/>
    </location>
</feature>
<dbReference type="GO" id="GO:0009252">
    <property type="term" value="P:peptidoglycan biosynthetic process"/>
    <property type="evidence" value="ECO:0007669"/>
    <property type="project" value="UniProtKB-KW"/>
</dbReference>
<dbReference type="PROSITE" id="PS51724">
    <property type="entry name" value="SPOR"/>
    <property type="match status" value="1"/>
</dbReference>
<evidence type="ECO:0000313" key="14">
    <source>
        <dbReference type="Proteomes" id="UP000432089"/>
    </source>
</evidence>
<dbReference type="AlphaFoldDB" id="A0A7V7PKU9"/>
<dbReference type="GO" id="GO:0006508">
    <property type="term" value="P:proteolysis"/>
    <property type="evidence" value="ECO:0007669"/>
    <property type="project" value="InterPro"/>
</dbReference>
<keyword evidence="13" id="KW-0645">Protease</keyword>
<dbReference type="SUPFAM" id="SSF56601">
    <property type="entry name" value="beta-lactamase/transpeptidase-like"/>
    <property type="match status" value="1"/>
</dbReference>
<evidence type="ECO:0000256" key="5">
    <source>
        <dbReference type="ARBA" id="ARBA00022984"/>
    </source>
</evidence>
<dbReference type="GO" id="GO:0042834">
    <property type="term" value="F:peptidoglycan binding"/>
    <property type="evidence" value="ECO:0007669"/>
    <property type="project" value="InterPro"/>
</dbReference>
<feature type="compositionally biased region" description="Low complexity" evidence="10">
    <location>
        <begin position="378"/>
        <end position="388"/>
    </location>
</feature>
<evidence type="ECO:0000256" key="6">
    <source>
        <dbReference type="ARBA" id="ARBA00023316"/>
    </source>
</evidence>
<keyword evidence="6" id="KW-0961">Cell wall biogenesis/degradation</keyword>
<accession>A0A7V7PKU9</accession>
<dbReference type="Pfam" id="PF00768">
    <property type="entry name" value="Peptidase_S11"/>
    <property type="match status" value="1"/>
</dbReference>
<dbReference type="InterPro" id="IPR007730">
    <property type="entry name" value="SPOR-like_dom"/>
</dbReference>
<evidence type="ECO:0000256" key="7">
    <source>
        <dbReference type="PIRSR" id="PIRSR618044-1"/>
    </source>
</evidence>
<dbReference type="Gene3D" id="3.30.70.1070">
    <property type="entry name" value="Sporulation related repeat"/>
    <property type="match status" value="1"/>
</dbReference>
<sequence>MPSGLRESEFVGITPSNRRRLVGTFMQSVGMAGVAVALLAQGAEAADRHSAFVIDANNGKVLYSDDADDLRYPASLTKMMTLYMLFEAMEQGRMSLSTPMNVSAYASARPPTKLRLKPGSTLTAQEAILGLVTLSANDAAVVIAEHLGGSEARFAQMMTAKARQLGMSRTTFRNANGLPNEGQHSTARDMATLGMALREHFPKQYRYFATKSFDFRGRTINSHNRLVGRVKGVDGIKTGYINASGFNLVTSLYDGDRKLVGVVFGGNTAAARDNEMAKLLAKYLPQASTRSTGPLVAERERGSRVLPDPQTASYVPPKEVPAPRFSNRAINARIAAAYDTSAGDAVARVAKPQGRQVVGRDAIREALASAPRQDLLRPASAPAPSAAAYGESRPVPPAEVPGGADFDPQTTGAVAAAATAQQTSPWVVQIAATPDRDQALQMLAEAKAKGGSVLSSATGFTQSVGGKGGTMYRARFAGFATKDAAAGACDVLKKRSYKCFAIAN</sequence>
<evidence type="ECO:0000256" key="1">
    <source>
        <dbReference type="ARBA" id="ARBA00007164"/>
    </source>
</evidence>
<dbReference type="InterPro" id="IPR036680">
    <property type="entry name" value="SPOR-like_sf"/>
</dbReference>
<keyword evidence="4" id="KW-0133">Cell shape</keyword>
<dbReference type="InterPro" id="IPR001967">
    <property type="entry name" value="Peptidase_S11_N"/>
</dbReference>
<evidence type="ECO:0000256" key="2">
    <source>
        <dbReference type="ARBA" id="ARBA00022729"/>
    </source>
</evidence>
<gene>
    <name evidence="13" type="ORF">F6X38_20420</name>
</gene>
<proteinExistence type="inferred from homology"/>
<evidence type="ECO:0000313" key="13">
    <source>
        <dbReference type="EMBL" id="KAB0676673.1"/>
    </source>
</evidence>
<dbReference type="Proteomes" id="UP000432089">
    <property type="component" value="Unassembled WGS sequence"/>
</dbReference>
<feature type="binding site" evidence="8">
    <location>
        <position position="237"/>
    </location>
    <ligand>
        <name>substrate</name>
    </ligand>
</feature>
<dbReference type="GO" id="GO:0008360">
    <property type="term" value="P:regulation of cell shape"/>
    <property type="evidence" value="ECO:0007669"/>
    <property type="project" value="UniProtKB-KW"/>
</dbReference>
<keyword evidence="3" id="KW-0378">Hydrolase</keyword>
<feature type="active site" description="Acyl-ester intermediate" evidence="7">
    <location>
        <position position="75"/>
    </location>
</feature>
<evidence type="ECO:0000256" key="11">
    <source>
        <dbReference type="SAM" id="Phobius"/>
    </source>
</evidence>
<keyword evidence="11" id="KW-0472">Membrane</keyword>
<keyword evidence="5" id="KW-0573">Peptidoglycan synthesis</keyword>
<reference evidence="13 14" key="1">
    <citation type="submission" date="2019-09" db="EMBL/GenBank/DDBJ databases">
        <title>YIM 132180 draft genome.</title>
        <authorList>
            <person name="Zhang K."/>
        </authorList>
    </citation>
    <scope>NUCLEOTIDE SEQUENCE [LARGE SCALE GENOMIC DNA]</scope>
    <source>
        <strain evidence="13 14">YIM 132180</strain>
    </source>
</reference>
<keyword evidence="2" id="KW-0732">Signal</keyword>
<comment type="caution">
    <text evidence="13">The sequence shown here is derived from an EMBL/GenBank/DDBJ whole genome shotgun (WGS) entry which is preliminary data.</text>
</comment>
<evidence type="ECO:0000259" key="12">
    <source>
        <dbReference type="PROSITE" id="PS51724"/>
    </source>
</evidence>
<evidence type="ECO:0000256" key="8">
    <source>
        <dbReference type="PIRSR" id="PIRSR618044-2"/>
    </source>
</evidence>
<comment type="similarity">
    <text evidence="1 9">Belongs to the peptidase S11 family.</text>
</comment>
<dbReference type="EMBL" id="VZDO01000021">
    <property type="protein sequence ID" value="KAB0676673.1"/>
    <property type="molecule type" value="Genomic_DNA"/>
</dbReference>
<feature type="active site" description="Proton acceptor" evidence="7">
    <location>
        <position position="78"/>
    </location>
</feature>
<evidence type="ECO:0000256" key="9">
    <source>
        <dbReference type="RuleBase" id="RU004016"/>
    </source>
</evidence>
<feature type="region of interest" description="Disordered" evidence="10">
    <location>
        <begin position="369"/>
        <end position="409"/>
    </location>
</feature>